<protein>
    <submittedName>
        <fullName evidence="3">Outer membrane biogenesis protein BamB</fullName>
    </submittedName>
</protein>
<organism evidence="3 4">
    <name type="scientific">Thalassoglobus polymorphus</name>
    <dbReference type="NCBI Taxonomy" id="2527994"/>
    <lineage>
        <taxon>Bacteria</taxon>
        <taxon>Pseudomonadati</taxon>
        <taxon>Planctomycetota</taxon>
        <taxon>Planctomycetia</taxon>
        <taxon>Planctomycetales</taxon>
        <taxon>Planctomycetaceae</taxon>
        <taxon>Thalassoglobus</taxon>
    </lineage>
</organism>
<proteinExistence type="predicted"/>
<dbReference type="InterPro" id="IPR002372">
    <property type="entry name" value="PQQ_rpt_dom"/>
</dbReference>
<dbReference type="OrthoDB" id="244732at2"/>
<evidence type="ECO:0000259" key="2">
    <source>
        <dbReference type="Pfam" id="PF13360"/>
    </source>
</evidence>
<dbReference type="AlphaFoldDB" id="A0A517QUJ9"/>
<feature type="chain" id="PRO_5022221983" evidence="1">
    <location>
        <begin position="22"/>
        <end position="397"/>
    </location>
</feature>
<dbReference type="RefSeq" id="WP_145204523.1">
    <property type="nucleotide sequence ID" value="NZ_CP036267.1"/>
</dbReference>
<evidence type="ECO:0000313" key="4">
    <source>
        <dbReference type="Proteomes" id="UP000315724"/>
    </source>
</evidence>
<dbReference type="EMBL" id="CP036267">
    <property type="protein sequence ID" value="QDT35257.1"/>
    <property type="molecule type" value="Genomic_DNA"/>
</dbReference>
<feature type="domain" description="Pyrrolo-quinoline quinone repeat" evidence="2">
    <location>
        <begin position="281"/>
        <end position="356"/>
    </location>
</feature>
<feature type="signal peptide" evidence="1">
    <location>
        <begin position="1"/>
        <end position="21"/>
    </location>
</feature>
<keyword evidence="1" id="KW-0732">Signal</keyword>
<sequence length="397" mass="42856" precursor="true">MICRSLILFSLLCVLNNSTFADWRGFRGSSNNGLPEQTIDNWDGKLEIEWQVDLPGRGLSSPILVGDRIYVTCSSGPMQERLHVLCFNQSDGQKVWQRNFWATGRTITNPRTCVAAPSPASDGKHIYAFYSSNDLICLDLEGNLLWFRGLSYDYPNASNSLGMASSALAINGKVVVMVETDDDSFATGIDAKTGETNWMIKRPERANWTSPVPTSDGKQILMQSSAGVSAIDVATGEEVWKYADGAATQPTLTVVGETAYVPSHGITAIRPGNSNADVPEIVWQVGNIRPGVASPIADGENLYVINSSGVMVGATLKDGQRLWQTRLGGKFSASPVMAGGKLVALNEDGTALVIDPNNKGEVISKLDLNETTLGTPSVGTDGLYFRSDRHLYKITVD</sequence>
<evidence type="ECO:0000313" key="3">
    <source>
        <dbReference type="EMBL" id="QDT35257.1"/>
    </source>
</evidence>
<dbReference type="InterPro" id="IPR011047">
    <property type="entry name" value="Quinoprotein_ADH-like_sf"/>
</dbReference>
<dbReference type="InterPro" id="IPR018391">
    <property type="entry name" value="PQQ_b-propeller_rpt"/>
</dbReference>
<dbReference type="Proteomes" id="UP000315724">
    <property type="component" value="Chromosome"/>
</dbReference>
<accession>A0A517QUJ9</accession>
<dbReference type="Gene3D" id="2.130.10.10">
    <property type="entry name" value="YVTN repeat-like/Quinoprotein amine dehydrogenase"/>
    <property type="match status" value="1"/>
</dbReference>
<dbReference type="SUPFAM" id="SSF50998">
    <property type="entry name" value="Quinoprotein alcohol dehydrogenase-like"/>
    <property type="match status" value="1"/>
</dbReference>
<name>A0A517QUJ9_9PLAN</name>
<dbReference type="Pfam" id="PF13360">
    <property type="entry name" value="PQQ_2"/>
    <property type="match status" value="2"/>
</dbReference>
<dbReference type="PANTHER" id="PTHR34512">
    <property type="entry name" value="CELL SURFACE PROTEIN"/>
    <property type="match status" value="1"/>
</dbReference>
<gene>
    <name evidence="3" type="ORF">Mal48_45330</name>
</gene>
<dbReference type="InterPro" id="IPR015943">
    <property type="entry name" value="WD40/YVTN_repeat-like_dom_sf"/>
</dbReference>
<dbReference type="SMART" id="SM00564">
    <property type="entry name" value="PQQ"/>
    <property type="match status" value="3"/>
</dbReference>
<dbReference type="Gene3D" id="2.40.10.480">
    <property type="match status" value="1"/>
</dbReference>
<reference evidence="3 4" key="1">
    <citation type="submission" date="2019-02" db="EMBL/GenBank/DDBJ databases">
        <title>Deep-cultivation of Planctomycetes and their phenomic and genomic characterization uncovers novel biology.</title>
        <authorList>
            <person name="Wiegand S."/>
            <person name="Jogler M."/>
            <person name="Boedeker C."/>
            <person name="Pinto D."/>
            <person name="Vollmers J."/>
            <person name="Rivas-Marin E."/>
            <person name="Kohn T."/>
            <person name="Peeters S.H."/>
            <person name="Heuer A."/>
            <person name="Rast P."/>
            <person name="Oberbeckmann S."/>
            <person name="Bunk B."/>
            <person name="Jeske O."/>
            <person name="Meyerdierks A."/>
            <person name="Storesund J.E."/>
            <person name="Kallscheuer N."/>
            <person name="Luecker S."/>
            <person name="Lage O.M."/>
            <person name="Pohl T."/>
            <person name="Merkel B.J."/>
            <person name="Hornburger P."/>
            <person name="Mueller R.-W."/>
            <person name="Bruemmer F."/>
            <person name="Labrenz M."/>
            <person name="Spormann A.M."/>
            <person name="Op den Camp H."/>
            <person name="Overmann J."/>
            <person name="Amann R."/>
            <person name="Jetten M.S.M."/>
            <person name="Mascher T."/>
            <person name="Medema M.H."/>
            <person name="Devos D.P."/>
            <person name="Kaster A.-K."/>
            <person name="Ovreas L."/>
            <person name="Rohde M."/>
            <person name="Galperin M.Y."/>
            <person name="Jogler C."/>
        </authorList>
    </citation>
    <scope>NUCLEOTIDE SEQUENCE [LARGE SCALE GENOMIC DNA]</scope>
    <source>
        <strain evidence="3 4">Mal48</strain>
    </source>
</reference>
<dbReference type="PANTHER" id="PTHR34512:SF30">
    <property type="entry name" value="OUTER MEMBRANE PROTEIN ASSEMBLY FACTOR BAMB"/>
    <property type="match status" value="1"/>
</dbReference>
<evidence type="ECO:0000256" key="1">
    <source>
        <dbReference type="SAM" id="SignalP"/>
    </source>
</evidence>
<dbReference type="KEGG" id="tpol:Mal48_45330"/>
<feature type="domain" description="Pyrrolo-quinoline quinone repeat" evidence="2">
    <location>
        <begin position="47"/>
        <end position="242"/>
    </location>
</feature>
<keyword evidence="4" id="KW-1185">Reference proteome</keyword>